<dbReference type="InterPro" id="IPR005383">
    <property type="entry name" value="ACKR4"/>
</dbReference>
<dbReference type="AlphaFoldDB" id="A0A835TWB4"/>
<name>A0A835TWB4_9PASS</name>
<comment type="caution">
    <text evidence="14">The sequence shown here is derived from an EMBL/GenBank/DDBJ whole genome shotgun (WGS) entry which is preliminary data.</text>
</comment>
<keyword evidence="7 10" id="KW-0675">Receptor</keyword>
<comment type="subcellular location">
    <subcellularLocation>
        <location evidence="1">Cell membrane</location>
        <topology evidence="1">Multi-pass membrane protein</topology>
    </subcellularLocation>
</comment>
<evidence type="ECO:0000256" key="1">
    <source>
        <dbReference type="ARBA" id="ARBA00004651"/>
    </source>
</evidence>
<gene>
    <name evidence="15" type="ORF">IHE44_0000455</name>
    <name evidence="14" type="ORF">IHE44_010730</name>
</gene>
<feature type="transmembrane region" description="Helical" evidence="12">
    <location>
        <begin position="37"/>
        <end position="58"/>
    </location>
</feature>
<keyword evidence="3 10" id="KW-0812">Transmembrane</keyword>
<evidence type="ECO:0000256" key="2">
    <source>
        <dbReference type="ARBA" id="ARBA00022475"/>
    </source>
</evidence>
<evidence type="ECO:0000256" key="5">
    <source>
        <dbReference type="ARBA" id="ARBA00023040"/>
    </source>
</evidence>
<dbReference type="PRINTS" id="PR00237">
    <property type="entry name" value="GPCRRHODOPSN"/>
</dbReference>
<feature type="transmembrane region" description="Helical" evidence="12">
    <location>
        <begin position="269"/>
        <end position="298"/>
    </location>
</feature>
<organism evidence="14">
    <name type="scientific">Lamprotornis superbus</name>
    <dbReference type="NCBI Taxonomy" id="245042"/>
    <lineage>
        <taxon>Eukaryota</taxon>
        <taxon>Metazoa</taxon>
        <taxon>Chordata</taxon>
        <taxon>Craniata</taxon>
        <taxon>Vertebrata</taxon>
        <taxon>Euteleostomi</taxon>
        <taxon>Archelosauria</taxon>
        <taxon>Archosauria</taxon>
        <taxon>Dinosauria</taxon>
        <taxon>Saurischia</taxon>
        <taxon>Theropoda</taxon>
        <taxon>Coelurosauria</taxon>
        <taxon>Aves</taxon>
        <taxon>Neognathae</taxon>
        <taxon>Neoaves</taxon>
        <taxon>Telluraves</taxon>
        <taxon>Australaves</taxon>
        <taxon>Passeriformes</taxon>
        <taxon>Sturnidae</taxon>
        <taxon>Lamprotornis</taxon>
    </lineage>
</organism>
<proteinExistence type="inferred from homology"/>
<dbReference type="Pfam" id="PF00001">
    <property type="entry name" value="7tm_1"/>
    <property type="match status" value="1"/>
</dbReference>
<dbReference type="PRINTS" id="PR00657">
    <property type="entry name" value="CCCHEMOKINER"/>
</dbReference>
<comment type="similarity">
    <text evidence="10">Belongs to the G-protein coupled receptor 1 family.</text>
</comment>
<sequence>MRWPRRWKRPSPATELPSGLRSDLAEDGSCKCSEYTAMLLFISFSFPPLFVSVSFLPLSSHWYHPNVTHPGKSSLDYYRNDSMVLSLCENPVNSTDFMCDKRQVRQFTQVFLPVFFWLIFIVGTVGNTLVVLVYCKHHFRKSMMDRYVLHLAIADLLLLFTFPFWAKAASDGWIFKDFMCKVVNSMYKINFYGCSLLLTCISFDRYITIVQAMKAKTCKRRWLLRSRLMCLAVWLTSVSLCIPEIIYSQSTQVGDVTVCKIMYPSNVSVVFRVMVLALKVIIGFFLPLFVMVICYALIINTLLQAKRSQKQKSLKIITMIITAFLLSQFPYNIVLLVKAINTYTGVVHSCQAANQLDIGLQVTQSIAFLHSCLNPFLYVFAGERFRMVLRRMMQSYGCCWSRGQEHSACDSQENSSNWSFAMLGRRRVRNSLILNTHWTSSVTSPPCKVILLGFPGASPGGARTLDASGDALKLLLVDSTEYLGQVHKMHENSASDETKSYIKVSQSYASRIISLTLPHTSAVDDRAEQILILIAVLLLHPAFYTNSGLLKLDSKIKDFCLQPGHFTSVDLQLLFTHGGITMAASEAHCLVVQSLIIKETKAWYFSFCFNLKQKFKT</sequence>
<evidence type="ECO:0000313" key="15">
    <source>
        <dbReference type="EMBL" id="KAI1242898.1"/>
    </source>
</evidence>
<feature type="transmembrane region" description="Helical" evidence="12">
    <location>
        <begin position="228"/>
        <end position="249"/>
    </location>
</feature>
<feature type="transmembrane region" description="Helical" evidence="12">
    <location>
        <begin position="147"/>
        <end position="166"/>
    </location>
</feature>
<dbReference type="PRINTS" id="PR01558">
    <property type="entry name" value="CHEMOKINER11"/>
</dbReference>
<keyword evidence="5 10" id="KW-0297">G-protein coupled receptor</keyword>
<dbReference type="GO" id="GO:0016493">
    <property type="term" value="F:C-C chemokine receptor activity"/>
    <property type="evidence" value="ECO:0007669"/>
    <property type="project" value="TreeGrafter"/>
</dbReference>
<evidence type="ECO:0000256" key="12">
    <source>
        <dbReference type="SAM" id="Phobius"/>
    </source>
</evidence>
<dbReference type="InterPro" id="IPR000276">
    <property type="entry name" value="GPCR_Rhodpsn"/>
</dbReference>
<dbReference type="GO" id="GO:0019957">
    <property type="term" value="F:C-C chemokine binding"/>
    <property type="evidence" value="ECO:0007669"/>
    <property type="project" value="TreeGrafter"/>
</dbReference>
<evidence type="ECO:0000256" key="10">
    <source>
        <dbReference type="RuleBase" id="RU000688"/>
    </source>
</evidence>
<keyword evidence="2" id="KW-1003">Cell membrane</keyword>
<dbReference type="PANTHER" id="PTHR10489:SF664">
    <property type="entry name" value="C-C CHEMOKINE RECEPTOR TYPE 9"/>
    <property type="match status" value="1"/>
</dbReference>
<evidence type="ECO:0000256" key="6">
    <source>
        <dbReference type="ARBA" id="ARBA00023136"/>
    </source>
</evidence>
<feature type="transmembrane region" description="Helical" evidence="12">
    <location>
        <begin position="319"/>
        <end position="340"/>
    </location>
</feature>
<feature type="domain" description="G-protein coupled receptors family 1 profile" evidence="13">
    <location>
        <begin position="126"/>
        <end position="378"/>
    </location>
</feature>
<dbReference type="GO" id="GO:0006955">
    <property type="term" value="P:immune response"/>
    <property type="evidence" value="ECO:0007669"/>
    <property type="project" value="TreeGrafter"/>
</dbReference>
<reference evidence="15 16" key="2">
    <citation type="journal article" date="2021" name="J. Hered.">
        <title>Feather Gene Expression Elucidates the Developmental Basis of Plumage Iridescence in African Starlings.</title>
        <authorList>
            <person name="Rubenstein D.R."/>
            <person name="Corvelo A."/>
            <person name="MacManes M.D."/>
            <person name="Maia R."/>
            <person name="Narzisi G."/>
            <person name="Rousaki A."/>
            <person name="Vandenabeele P."/>
            <person name="Shawkey M.D."/>
            <person name="Solomon J."/>
        </authorList>
    </citation>
    <scope>NUCLEOTIDE SEQUENCE [LARGE SCALE GENOMIC DNA]</scope>
    <source>
        <strain evidence="15">SS15</strain>
    </source>
</reference>
<evidence type="ECO:0000259" key="13">
    <source>
        <dbReference type="PROSITE" id="PS50262"/>
    </source>
</evidence>
<reference evidence="15" key="3">
    <citation type="submission" date="2022-01" db="EMBL/GenBank/DDBJ databases">
        <authorList>
            <person name="Rubenstein D.R."/>
        </authorList>
    </citation>
    <scope>NUCLEOTIDE SEQUENCE</scope>
    <source>
        <strain evidence="15">SS15</strain>
        <tissue evidence="15">Liver</tissue>
    </source>
</reference>
<dbReference type="EMBL" id="JADDUC020000001">
    <property type="protein sequence ID" value="KAI1242898.1"/>
    <property type="molecule type" value="Genomic_DNA"/>
</dbReference>
<dbReference type="PROSITE" id="PS50262">
    <property type="entry name" value="G_PROTEIN_RECEP_F1_2"/>
    <property type="match status" value="1"/>
</dbReference>
<dbReference type="PROSITE" id="PS00237">
    <property type="entry name" value="G_PROTEIN_RECEP_F1_1"/>
    <property type="match status" value="1"/>
</dbReference>
<dbReference type="GO" id="GO:0009897">
    <property type="term" value="C:external side of plasma membrane"/>
    <property type="evidence" value="ECO:0007669"/>
    <property type="project" value="TreeGrafter"/>
</dbReference>
<accession>A0A835TWB4</accession>
<evidence type="ECO:0000256" key="7">
    <source>
        <dbReference type="ARBA" id="ARBA00023170"/>
    </source>
</evidence>
<dbReference type="InterPro" id="IPR017452">
    <property type="entry name" value="GPCR_Rhodpsn_7TM"/>
</dbReference>
<evidence type="ECO:0000313" key="16">
    <source>
        <dbReference type="Proteomes" id="UP000618051"/>
    </source>
</evidence>
<evidence type="ECO:0000256" key="9">
    <source>
        <dbReference type="ARBA" id="ARBA00023224"/>
    </source>
</evidence>
<dbReference type="InterPro" id="IPR050119">
    <property type="entry name" value="CCR1-9-like"/>
</dbReference>
<dbReference type="EMBL" id="JADDUC010000047">
    <property type="protein sequence ID" value="KAG0121562.1"/>
    <property type="molecule type" value="Genomic_DNA"/>
</dbReference>
<reference evidence="14" key="1">
    <citation type="submission" date="2020-10" db="EMBL/GenBank/DDBJ databases">
        <title>Feather gene expression reveals the developmental basis of iridescence in African starlings.</title>
        <authorList>
            <person name="Rubenstein D.R."/>
        </authorList>
    </citation>
    <scope>NUCLEOTIDE SEQUENCE</scope>
    <source>
        <strain evidence="14">SS15</strain>
        <tissue evidence="14">Liver</tissue>
    </source>
</reference>
<dbReference type="PANTHER" id="PTHR10489">
    <property type="entry name" value="CELL ADHESION MOLECULE"/>
    <property type="match status" value="1"/>
</dbReference>
<keyword evidence="6 12" id="KW-0472">Membrane</keyword>
<evidence type="ECO:0000256" key="11">
    <source>
        <dbReference type="SAM" id="MobiDB-lite"/>
    </source>
</evidence>
<evidence type="ECO:0000313" key="14">
    <source>
        <dbReference type="EMBL" id="KAG0121562.1"/>
    </source>
</evidence>
<dbReference type="FunFam" id="1.20.1070.10:FF:000035">
    <property type="entry name" value="C-C chemokine receptor type 6"/>
    <property type="match status" value="1"/>
</dbReference>
<feature type="transmembrane region" description="Helical" evidence="12">
    <location>
        <begin position="114"/>
        <end position="135"/>
    </location>
</feature>
<keyword evidence="8" id="KW-0325">Glycoprotein</keyword>
<protein>
    <recommendedName>
        <fullName evidence="13">G-protein coupled receptors family 1 profile domain-containing protein</fullName>
    </recommendedName>
</protein>
<dbReference type="GO" id="GO:0005044">
    <property type="term" value="F:scavenger receptor activity"/>
    <property type="evidence" value="ECO:0007669"/>
    <property type="project" value="InterPro"/>
</dbReference>
<dbReference type="GO" id="GO:0019722">
    <property type="term" value="P:calcium-mediated signaling"/>
    <property type="evidence" value="ECO:0007669"/>
    <property type="project" value="TreeGrafter"/>
</dbReference>
<keyword evidence="4 12" id="KW-1133">Transmembrane helix</keyword>
<dbReference type="SUPFAM" id="SSF81321">
    <property type="entry name" value="Family A G protein-coupled receptor-like"/>
    <property type="match status" value="1"/>
</dbReference>
<keyword evidence="16" id="KW-1185">Reference proteome</keyword>
<evidence type="ECO:0000256" key="4">
    <source>
        <dbReference type="ARBA" id="ARBA00022989"/>
    </source>
</evidence>
<dbReference type="OrthoDB" id="9942559at2759"/>
<evidence type="ECO:0000256" key="3">
    <source>
        <dbReference type="ARBA" id="ARBA00022692"/>
    </source>
</evidence>
<feature type="region of interest" description="Disordered" evidence="11">
    <location>
        <begin position="1"/>
        <end position="20"/>
    </location>
</feature>
<dbReference type="Gene3D" id="1.20.1070.10">
    <property type="entry name" value="Rhodopsin 7-helix transmembrane proteins"/>
    <property type="match status" value="1"/>
</dbReference>
<dbReference type="InterPro" id="IPR000355">
    <property type="entry name" value="Chemokine_rcpt"/>
</dbReference>
<dbReference type="GO" id="GO:0060326">
    <property type="term" value="P:cell chemotaxis"/>
    <property type="evidence" value="ECO:0007669"/>
    <property type="project" value="TreeGrafter"/>
</dbReference>
<feature type="transmembrane region" description="Helical" evidence="12">
    <location>
        <begin position="186"/>
        <end position="207"/>
    </location>
</feature>
<feature type="transmembrane region" description="Helical" evidence="12">
    <location>
        <begin position="360"/>
        <end position="381"/>
    </location>
</feature>
<dbReference type="GO" id="GO:0007204">
    <property type="term" value="P:positive regulation of cytosolic calcium ion concentration"/>
    <property type="evidence" value="ECO:0007669"/>
    <property type="project" value="TreeGrafter"/>
</dbReference>
<keyword evidence="9 10" id="KW-0807">Transducer</keyword>
<evidence type="ECO:0000256" key="8">
    <source>
        <dbReference type="ARBA" id="ARBA00023180"/>
    </source>
</evidence>
<dbReference type="Proteomes" id="UP000618051">
    <property type="component" value="Unassembled WGS sequence"/>
</dbReference>